<keyword evidence="1 3" id="KW-0547">Nucleotide-binding</keyword>
<evidence type="ECO:0000313" key="8">
    <source>
        <dbReference type="Proteomes" id="UP000186817"/>
    </source>
</evidence>
<evidence type="ECO:0000256" key="6">
    <source>
        <dbReference type="SAM" id="MobiDB-lite"/>
    </source>
</evidence>
<keyword evidence="3 4" id="KW-0505">Motor protein</keyword>
<dbReference type="OMA" id="WNDGHEV"/>
<feature type="compositionally biased region" description="Basic and acidic residues" evidence="6">
    <location>
        <begin position="11"/>
        <end position="21"/>
    </location>
</feature>
<dbReference type="PRINTS" id="PR00380">
    <property type="entry name" value="KINESINHEAVY"/>
</dbReference>
<keyword evidence="8" id="KW-1185">Reference proteome</keyword>
<evidence type="ECO:0000313" key="7">
    <source>
        <dbReference type="EMBL" id="OLP98595.1"/>
    </source>
</evidence>
<dbReference type="PANTHER" id="PTHR47972:SF28">
    <property type="entry name" value="KINESIN-LIKE PROTEIN KLP-3"/>
    <property type="match status" value="1"/>
</dbReference>
<dbReference type="GO" id="GO:0007018">
    <property type="term" value="P:microtubule-based movement"/>
    <property type="evidence" value="ECO:0007669"/>
    <property type="project" value="InterPro"/>
</dbReference>
<sequence length="816" mass="88517">MVVPPVRSPGKRLESTPEKENSFAGSWNPDLGRFQRKCAEISASLSQPSLGDRVRAETARSGDAPLPSTSTVLQGEAWSPSPNERGGLCSERSPLQDCTVQVQVQSPPTVPCTQFRSPGSPLAAKAAVQLVQSPSLHPMHPVPTRWCLPEFEDLRRKMQHSISALQRSNAQQAEMQAALSQALQRGESFKEEAQEARRSKDRHHHKWCALDQEREALQRAAQAAQAAERAARGAERSALEEAAAWRRWLASFLDVLLRRGTQSHLQADVSASQCFEERQPKLHTALQQLSQLSERPSLEPGLLAEMSDLYAWLAGVMGENRLSVIWNDGHEVQQKADDRVAQLERKLAQKEIAVASLEHEKRALRSEVRTLQNLVQELRGSIRVFCRIRPPKQPAGSLAGAATEAQGARSISLRKPAGAGDKRQDFSFDRVFSQLAGQRDLYEEVEPLIPGVLQGIHVCILAYGQTGAGKTYTLAGDRSTGEPGIQDLAIADLLKLALHGSSEAARYDVRLSALEIYNESIQDLLSDPETGPREGLQEGPCERLEVRQSKEEASGSWPSPFGSMRVPGLTSWAVRESRDVEQALGRIGRQRHVASTALNERSSRSHCVLSLCVRAAGGAGDDEGQRGCGVLHIVDLAGSERTKVSQAEGMQMKEANCINRSLSALSDVLSALGDSSGNAHIPFRNSKLTYLLQDALGGPGCKTFLFAQVSPEVADANESYSTLTFASRVAAHVQKGRLRPMSRQGPLGGSPATRQDASPRGLRSQDSEPRLPLHSLSHLVASASAPPPALLTSLASPVLRARGVAPPLPGLGRKPR</sequence>
<feature type="region of interest" description="Disordered" evidence="6">
    <location>
        <begin position="185"/>
        <end position="205"/>
    </location>
</feature>
<feature type="coiled-coil region" evidence="5">
    <location>
        <begin position="333"/>
        <end position="381"/>
    </location>
</feature>
<dbReference type="AlphaFoldDB" id="A0A1Q9DTU3"/>
<keyword evidence="4" id="KW-0493">Microtubule</keyword>
<evidence type="ECO:0000256" key="5">
    <source>
        <dbReference type="SAM" id="Coils"/>
    </source>
</evidence>
<dbReference type="Gene3D" id="3.40.850.10">
    <property type="entry name" value="Kinesin motor domain"/>
    <property type="match status" value="1"/>
</dbReference>
<name>A0A1Q9DTU3_SYMMI</name>
<reference evidence="7 8" key="1">
    <citation type="submission" date="2016-02" db="EMBL/GenBank/DDBJ databases">
        <title>Genome analysis of coral dinoflagellate symbionts highlights evolutionary adaptations to a symbiotic lifestyle.</title>
        <authorList>
            <person name="Aranda M."/>
            <person name="Li Y."/>
            <person name="Liew Y.J."/>
            <person name="Baumgarten S."/>
            <person name="Simakov O."/>
            <person name="Wilson M."/>
            <person name="Piel J."/>
            <person name="Ashoor H."/>
            <person name="Bougouffa S."/>
            <person name="Bajic V.B."/>
            <person name="Ryu T."/>
            <person name="Ravasi T."/>
            <person name="Bayer T."/>
            <person name="Micklem G."/>
            <person name="Kim H."/>
            <person name="Bhak J."/>
            <person name="Lajeunesse T.C."/>
            <person name="Voolstra C.R."/>
        </authorList>
    </citation>
    <scope>NUCLEOTIDE SEQUENCE [LARGE SCALE GENOMIC DNA]</scope>
    <source>
        <strain evidence="7 8">CCMP2467</strain>
    </source>
</reference>
<accession>A0A1Q9DTU3</accession>
<dbReference type="InterPro" id="IPR027640">
    <property type="entry name" value="Kinesin-like_fam"/>
</dbReference>
<dbReference type="InterPro" id="IPR019821">
    <property type="entry name" value="Kinesin_motor_CS"/>
</dbReference>
<dbReference type="PROSITE" id="PS00411">
    <property type="entry name" value="KINESIN_MOTOR_1"/>
    <property type="match status" value="1"/>
</dbReference>
<dbReference type="OrthoDB" id="3176171at2759"/>
<dbReference type="PANTHER" id="PTHR47972">
    <property type="entry name" value="KINESIN-LIKE PROTEIN KLP-3"/>
    <property type="match status" value="1"/>
</dbReference>
<protein>
    <recommendedName>
        <fullName evidence="4">Kinesin-like protein</fullName>
    </recommendedName>
</protein>
<dbReference type="SUPFAM" id="SSF52540">
    <property type="entry name" value="P-loop containing nucleoside triphosphate hydrolases"/>
    <property type="match status" value="1"/>
</dbReference>
<feature type="region of interest" description="Disordered" evidence="6">
    <location>
        <begin position="735"/>
        <end position="779"/>
    </location>
</feature>
<dbReference type="GO" id="GO:0003777">
    <property type="term" value="F:microtubule motor activity"/>
    <property type="evidence" value="ECO:0007669"/>
    <property type="project" value="InterPro"/>
</dbReference>
<feature type="region of interest" description="Disordered" evidence="6">
    <location>
        <begin position="45"/>
        <end position="91"/>
    </location>
</feature>
<dbReference type="EMBL" id="LSRX01000391">
    <property type="protein sequence ID" value="OLP98595.1"/>
    <property type="molecule type" value="Genomic_DNA"/>
</dbReference>
<feature type="binding site" evidence="3">
    <location>
        <begin position="464"/>
        <end position="471"/>
    </location>
    <ligand>
        <name>ATP</name>
        <dbReference type="ChEBI" id="CHEBI:30616"/>
    </ligand>
</feature>
<proteinExistence type="inferred from homology"/>
<feature type="region of interest" description="Disordered" evidence="6">
    <location>
        <begin position="794"/>
        <end position="816"/>
    </location>
</feature>
<evidence type="ECO:0000256" key="3">
    <source>
        <dbReference type="PROSITE-ProRule" id="PRU00283"/>
    </source>
</evidence>
<dbReference type="GO" id="GO:0008017">
    <property type="term" value="F:microtubule binding"/>
    <property type="evidence" value="ECO:0007669"/>
    <property type="project" value="InterPro"/>
</dbReference>
<evidence type="ECO:0000256" key="4">
    <source>
        <dbReference type="RuleBase" id="RU000394"/>
    </source>
</evidence>
<comment type="similarity">
    <text evidence="3 4">Belongs to the TRAFAC class myosin-kinesin ATPase superfamily. Kinesin family.</text>
</comment>
<feature type="compositionally biased region" description="Basic and acidic residues" evidence="6">
    <location>
        <begin position="187"/>
        <end position="198"/>
    </location>
</feature>
<dbReference type="PROSITE" id="PS50067">
    <property type="entry name" value="KINESIN_MOTOR_2"/>
    <property type="match status" value="1"/>
</dbReference>
<dbReference type="InterPro" id="IPR027417">
    <property type="entry name" value="P-loop_NTPase"/>
</dbReference>
<feature type="region of interest" description="Disordered" evidence="6">
    <location>
        <begin position="1"/>
        <end position="30"/>
    </location>
</feature>
<dbReference type="GO" id="GO:0005874">
    <property type="term" value="C:microtubule"/>
    <property type="evidence" value="ECO:0007669"/>
    <property type="project" value="UniProtKB-KW"/>
</dbReference>
<organism evidence="7 8">
    <name type="scientific">Symbiodinium microadriaticum</name>
    <name type="common">Dinoflagellate</name>
    <name type="synonym">Zooxanthella microadriatica</name>
    <dbReference type="NCBI Taxonomy" id="2951"/>
    <lineage>
        <taxon>Eukaryota</taxon>
        <taxon>Sar</taxon>
        <taxon>Alveolata</taxon>
        <taxon>Dinophyceae</taxon>
        <taxon>Suessiales</taxon>
        <taxon>Symbiodiniaceae</taxon>
        <taxon>Symbiodinium</taxon>
    </lineage>
</organism>
<dbReference type="SMART" id="SM00129">
    <property type="entry name" value="KISc"/>
    <property type="match status" value="1"/>
</dbReference>
<dbReference type="InterPro" id="IPR001752">
    <property type="entry name" value="Kinesin_motor_dom"/>
</dbReference>
<dbReference type="GO" id="GO:0005524">
    <property type="term" value="F:ATP binding"/>
    <property type="evidence" value="ECO:0007669"/>
    <property type="project" value="UniProtKB-UniRule"/>
</dbReference>
<dbReference type="InterPro" id="IPR036961">
    <property type="entry name" value="Kinesin_motor_dom_sf"/>
</dbReference>
<keyword evidence="5" id="KW-0175">Coiled coil</keyword>
<comment type="caution">
    <text evidence="7">The sequence shown here is derived from an EMBL/GenBank/DDBJ whole genome shotgun (WGS) entry which is preliminary data.</text>
</comment>
<evidence type="ECO:0000256" key="1">
    <source>
        <dbReference type="ARBA" id="ARBA00022741"/>
    </source>
</evidence>
<dbReference type="Proteomes" id="UP000186817">
    <property type="component" value="Unassembled WGS sequence"/>
</dbReference>
<keyword evidence="2 3" id="KW-0067">ATP-binding</keyword>
<gene>
    <name evidence="7" type="primary">KP1</name>
    <name evidence="7" type="ORF">AK812_SmicGene18961</name>
</gene>
<dbReference type="Pfam" id="PF00225">
    <property type="entry name" value="Kinesin"/>
    <property type="match status" value="1"/>
</dbReference>
<evidence type="ECO:0000256" key="2">
    <source>
        <dbReference type="ARBA" id="ARBA00022840"/>
    </source>
</evidence>